<feature type="binding site" evidence="5">
    <location>
        <position position="182"/>
    </location>
    <ligand>
        <name>UTP</name>
        <dbReference type="ChEBI" id="CHEBI:46398"/>
    </ligand>
</feature>
<dbReference type="GO" id="GO:0003983">
    <property type="term" value="F:UTP:glucose-1-phosphate uridylyltransferase activity"/>
    <property type="evidence" value="ECO:0007669"/>
    <property type="project" value="InterPro"/>
</dbReference>
<keyword evidence="7" id="KW-1185">Reference proteome</keyword>
<dbReference type="Gene3D" id="2.160.10.10">
    <property type="entry name" value="Hexapeptide repeat proteins"/>
    <property type="match status" value="1"/>
</dbReference>
<evidence type="ECO:0000256" key="4">
    <source>
        <dbReference type="PIRSR" id="PIRSR000806-1"/>
    </source>
</evidence>
<dbReference type="OrthoDB" id="9804758at2"/>
<dbReference type="Pfam" id="PF01704">
    <property type="entry name" value="UDPGP"/>
    <property type="match status" value="1"/>
</dbReference>
<protein>
    <submittedName>
        <fullName evidence="6">UDP-glucose pyrophosphorylase</fullName>
    </submittedName>
</protein>
<dbReference type="PANTHER" id="PTHR43511">
    <property type="match status" value="1"/>
</dbReference>
<gene>
    <name evidence="6" type="ordered locus">Desti_1264</name>
</gene>
<dbReference type="AlphaFoldDB" id="I4C336"/>
<feature type="binding site" evidence="5">
    <location>
        <position position="351"/>
    </location>
    <ligand>
        <name>UTP</name>
        <dbReference type="ChEBI" id="CHEBI:46398"/>
    </ligand>
</feature>
<dbReference type="KEGG" id="dti:Desti_1264"/>
<comment type="similarity">
    <text evidence="1">Belongs to the UDPGP type 1 family.</text>
</comment>
<dbReference type="HOGENOM" id="CLU_023632_1_0_7"/>
<dbReference type="RefSeq" id="WP_014809128.1">
    <property type="nucleotide sequence ID" value="NC_018025.1"/>
</dbReference>
<dbReference type="SUPFAM" id="SSF51161">
    <property type="entry name" value="Trimeric LpxA-like enzymes"/>
    <property type="match status" value="1"/>
</dbReference>
<evidence type="ECO:0000256" key="5">
    <source>
        <dbReference type="PIRSR" id="PIRSR000806-2"/>
    </source>
</evidence>
<dbReference type="PIRSF" id="PIRSF000806">
    <property type="entry name" value="UDPGP"/>
    <property type="match status" value="1"/>
</dbReference>
<dbReference type="Proteomes" id="UP000006055">
    <property type="component" value="Chromosome"/>
</dbReference>
<dbReference type="GO" id="GO:0006011">
    <property type="term" value="P:UDP-alpha-D-glucose metabolic process"/>
    <property type="evidence" value="ECO:0007669"/>
    <property type="project" value="InterPro"/>
</dbReference>
<accession>I4C336</accession>
<feature type="binding site" evidence="5">
    <location>
        <position position="213"/>
    </location>
    <ligand>
        <name>UTP</name>
        <dbReference type="ChEBI" id="CHEBI:46398"/>
    </ligand>
</feature>
<dbReference type="InterPro" id="IPR029044">
    <property type="entry name" value="Nucleotide-diphossugar_trans"/>
</dbReference>
<dbReference type="InterPro" id="IPR016267">
    <property type="entry name" value="UDPGP_trans"/>
</dbReference>
<dbReference type="eggNOG" id="COG4284">
    <property type="taxonomic scope" value="Bacteria"/>
</dbReference>
<dbReference type="SUPFAM" id="SSF53448">
    <property type="entry name" value="Nucleotide-diphospho-sugar transferases"/>
    <property type="match status" value="1"/>
</dbReference>
<feature type="binding site" evidence="5">
    <location>
        <position position="156"/>
    </location>
    <ligand>
        <name>UTP</name>
        <dbReference type="ChEBI" id="CHEBI:46398"/>
    </ligand>
</feature>
<proteinExistence type="inferred from homology"/>
<dbReference type="STRING" id="706587.Desti_1264"/>
<dbReference type="InterPro" id="IPR011004">
    <property type="entry name" value="Trimer_LpxA-like_sf"/>
</dbReference>
<dbReference type="PATRIC" id="fig|706587.4.peg.1450"/>
<name>I4C336_DESTA</name>
<feature type="binding site" evidence="4">
    <location>
        <position position="183"/>
    </location>
    <ligand>
        <name>substrate</name>
    </ligand>
</feature>
<sequence>MKRDIPVELIRKKMRGRAIELDIEEHFLRMVRQVVEEKSDYVPLDGLCAPTSEFVLDPTGDDIQELTKAGKELLRHVAVIKLNGGRATTMGGRVPKGILKAKDGLTYLEIILAQMDACFWKWGVDLPLIFMNSFFTDAATARIIAGKRNPPRTFIQNQVPRLVEDSLAPLDTGTDEDWAPPGHGDIYLSLKRSGILQDLIRSGFRWAFISNLDNLAACVDPWIPALMENQGIEFLLEVTDRTESDRKGGTLVLQNNRLDLLEIAQVNPAERDLFMDIRRFQVFNTNNVWVDLPALDRILNEGDLKLPLIRNRKNIAGRPVIQLETAMGSAIGSFPGARGLRVGRDRFFPTKKTSDLFVLQSDACILDTMARIRKNPSRAECLPLRPNVFFSSNFVDSPDHLLSRFEDSSSISLVNAHSLEVFGSAFFGRDITINGRVEIKVPDGTVFHIPKGTSLAEGKYP</sequence>
<evidence type="ECO:0000313" key="6">
    <source>
        <dbReference type="EMBL" id="AFM23977.1"/>
    </source>
</evidence>
<evidence type="ECO:0000313" key="7">
    <source>
        <dbReference type="Proteomes" id="UP000006055"/>
    </source>
</evidence>
<keyword evidence="2" id="KW-0808">Transferase</keyword>
<evidence type="ECO:0000256" key="2">
    <source>
        <dbReference type="ARBA" id="ARBA00022679"/>
    </source>
</evidence>
<evidence type="ECO:0000256" key="3">
    <source>
        <dbReference type="ARBA" id="ARBA00022695"/>
    </source>
</evidence>
<reference evidence="7" key="1">
    <citation type="submission" date="2012-06" db="EMBL/GenBank/DDBJ databases">
        <title>Complete sequence of chromosome of Desulfomonile tiedjei DSM 6799.</title>
        <authorList>
            <person name="Lucas S."/>
            <person name="Copeland A."/>
            <person name="Lapidus A."/>
            <person name="Glavina del Rio T."/>
            <person name="Dalin E."/>
            <person name="Tice H."/>
            <person name="Bruce D."/>
            <person name="Goodwin L."/>
            <person name="Pitluck S."/>
            <person name="Peters L."/>
            <person name="Ovchinnikova G."/>
            <person name="Zeytun A."/>
            <person name="Lu M."/>
            <person name="Kyrpides N."/>
            <person name="Mavromatis K."/>
            <person name="Ivanova N."/>
            <person name="Brettin T."/>
            <person name="Detter J.C."/>
            <person name="Han C."/>
            <person name="Larimer F."/>
            <person name="Land M."/>
            <person name="Hauser L."/>
            <person name="Markowitz V."/>
            <person name="Cheng J.-F."/>
            <person name="Hugenholtz P."/>
            <person name="Woyke T."/>
            <person name="Wu D."/>
            <person name="Spring S."/>
            <person name="Schroeder M."/>
            <person name="Brambilla E."/>
            <person name="Klenk H.-P."/>
            <person name="Eisen J.A."/>
        </authorList>
    </citation>
    <scope>NUCLEOTIDE SEQUENCE [LARGE SCALE GENOMIC DNA]</scope>
    <source>
        <strain evidence="7">ATCC 49306 / DSM 6799 / DCB-1</strain>
    </source>
</reference>
<dbReference type="Gene3D" id="3.90.550.10">
    <property type="entry name" value="Spore Coat Polysaccharide Biosynthesis Protein SpsA, Chain A"/>
    <property type="match status" value="1"/>
</dbReference>
<keyword evidence="3" id="KW-0548">Nucleotidyltransferase</keyword>
<dbReference type="EMBL" id="CP003360">
    <property type="protein sequence ID" value="AFM23977.1"/>
    <property type="molecule type" value="Genomic_DNA"/>
</dbReference>
<evidence type="ECO:0000256" key="1">
    <source>
        <dbReference type="ARBA" id="ARBA00010401"/>
    </source>
</evidence>
<feature type="binding site" evidence="5">
    <location>
        <position position="96"/>
    </location>
    <ligand>
        <name>UTP</name>
        <dbReference type="ChEBI" id="CHEBI:46398"/>
    </ligand>
</feature>
<organism evidence="6 7">
    <name type="scientific">Desulfomonile tiedjei (strain ATCC 49306 / DSM 6799 / DCB-1)</name>
    <dbReference type="NCBI Taxonomy" id="706587"/>
    <lineage>
        <taxon>Bacteria</taxon>
        <taxon>Pseudomonadati</taxon>
        <taxon>Thermodesulfobacteriota</taxon>
        <taxon>Desulfomonilia</taxon>
        <taxon>Desulfomonilales</taxon>
        <taxon>Desulfomonilaceae</taxon>
        <taxon>Desulfomonile</taxon>
    </lineage>
</organism>
<dbReference type="InterPro" id="IPR002618">
    <property type="entry name" value="UDPGP_fam"/>
</dbReference>